<evidence type="ECO:0000256" key="1">
    <source>
        <dbReference type="SAM" id="SignalP"/>
    </source>
</evidence>
<protein>
    <recommendedName>
        <fullName evidence="4">Transglutaminase</fullName>
    </recommendedName>
</protein>
<dbReference type="AlphaFoldDB" id="A0A0U3QB00"/>
<organism evidence="2 3">
    <name type="scientific">Pannonibacter phragmitetus</name>
    <dbReference type="NCBI Taxonomy" id="121719"/>
    <lineage>
        <taxon>Bacteria</taxon>
        <taxon>Pseudomonadati</taxon>
        <taxon>Pseudomonadota</taxon>
        <taxon>Alphaproteobacteria</taxon>
        <taxon>Hyphomicrobiales</taxon>
        <taxon>Stappiaceae</taxon>
        <taxon>Pannonibacter</taxon>
    </lineage>
</organism>
<keyword evidence="1" id="KW-0732">Signal</keyword>
<dbReference type="EMBL" id="CP013068">
    <property type="protein sequence ID" value="ALV29673.1"/>
    <property type="molecule type" value="Genomic_DNA"/>
</dbReference>
<feature type="signal peptide" evidence="1">
    <location>
        <begin position="1"/>
        <end position="25"/>
    </location>
</feature>
<proteinExistence type="predicted"/>
<dbReference type="Gene3D" id="3.10.620.30">
    <property type="match status" value="1"/>
</dbReference>
<evidence type="ECO:0000313" key="2">
    <source>
        <dbReference type="EMBL" id="ALV29673.1"/>
    </source>
</evidence>
<dbReference type="KEGG" id="pphr:APZ00_23690"/>
<dbReference type="RefSeq" id="WP_058900428.1">
    <property type="nucleotide sequence ID" value="NZ_CP013068.1"/>
</dbReference>
<evidence type="ECO:0008006" key="4">
    <source>
        <dbReference type="Google" id="ProtNLM"/>
    </source>
</evidence>
<dbReference type="PANTHER" id="PTHR39327">
    <property type="match status" value="1"/>
</dbReference>
<evidence type="ECO:0000313" key="3">
    <source>
        <dbReference type="Proteomes" id="UP000064921"/>
    </source>
</evidence>
<dbReference type="eggNOG" id="COG3672">
    <property type="taxonomic scope" value="Bacteria"/>
</dbReference>
<sequence>MFKKVLAAAAAALFLSATAYQPAQASWFGGARTLGDPEISRIEPKNTVRAPLAYQIFCLRNSAECRKSKGATSVPYSAALAAKIERVNLSVNRSMKWKQDERDVWKVGGAAGDCEDFALTKRSRLIRMGVPAGALRMAVVKTRKGEGHAVLVVRTTKGDLVLDNTKDEVLTREQTNYRWIGLASADPLKWERL</sequence>
<dbReference type="InterPro" id="IPR010319">
    <property type="entry name" value="Transglutaminase-like_Cys_pept"/>
</dbReference>
<keyword evidence="3" id="KW-1185">Reference proteome</keyword>
<reference evidence="2 3" key="1">
    <citation type="submission" date="2015-10" db="EMBL/GenBank/DDBJ databases">
        <title>The world's first case of liver abscess caused by Pannonibacter phragmitetus.</title>
        <authorList>
            <person name="Ming D."/>
            <person name="Wang M."/>
            <person name="Zhou Y."/>
            <person name="Jiang T."/>
            <person name="Hu S."/>
        </authorList>
    </citation>
    <scope>NUCLEOTIDE SEQUENCE [LARGE SCALE GENOMIC DNA]</scope>
    <source>
        <strain evidence="2 3">31801</strain>
    </source>
</reference>
<gene>
    <name evidence="2" type="ORF">APZ00_23690</name>
</gene>
<name>A0A0U3QB00_9HYPH</name>
<dbReference type="Pfam" id="PF06035">
    <property type="entry name" value="Peptidase_C93"/>
    <property type="match status" value="1"/>
</dbReference>
<dbReference type="PANTHER" id="PTHR39327:SF1">
    <property type="entry name" value="BLR5470 PROTEIN"/>
    <property type="match status" value="1"/>
</dbReference>
<feature type="chain" id="PRO_5006843561" description="Transglutaminase" evidence="1">
    <location>
        <begin position="26"/>
        <end position="193"/>
    </location>
</feature>
<accession>A0A0U3QB00</accession>
<dbReference type="STRING" id="121719.APZ00_23690"/>
<dbReference type="Proteomes" id="UP000064921">
    <property type="component" value="Chromosome"/>
</dbReference>